<keyword evidence="2 5" id="KW-0012">Acyltransferase</keyword>
<evidence type="ECO:0000256" key="1">
    <source>
        <dbReference type="ARBA" id="ARBA00022679"/>
    </source>
</evidence>
<dbReference type="CDD" id="cd04301">
    <property type="entry name" value="NAT_SF"/>
    <property type="match status" value="1"/>
</dbReference>
<evidence type="ECO:0000256" key="2">
    <source>
        <dbReference type="ARBA" id="ARBA00023315"/>
    </source>
</evidence>
<evidence type="ECO:0000259" key="4">
    <source>
        <dbReference type="PROSITE" id="PS51186"/>
    </source>
</evidence>
<sequence length="165" mass="17522">MGGAEPTQDAPAPQDGGARTVVRPARPDDLDAMVALYRHLSHEDPLPDPAAAKAAWQALLGSTLATVFVAESAGQPVASCTLVVVPNLTRSARPWAVIENVVTHADHRRRGLGRSVLMAALDAAWAAGCYKVMLASGSREEATLRFYDGAGFTRGGKTFFEVRRP</sequence>
<keyword evidence="6" id="KW-1185">Reference proteome</keyword>
<dbReference type="EMBL" id="JAHYBZ010000006">
    <property type="protein sequence ID" value="MBW6399632.1"/>
    <property type="molecule type" value="Genomic_DNA"/>
</dbReference>
<proteinExistence type="predicted"/>
<protein>
    <submittedName>
        <fullName evidence="5">GNAT family N-acetyltransferase</fullName>
        <ecNumber evidence="5">2.3.1.-</ecNumber>
    </submittedName>
</protein>
<reference evidence="5 6" key="1">
    <citation type="submission" date="2021-07" db="EMBL/GenBank/DDBJ databases">
        <authorList>
            <person name="So Y."/>
        </authorList>
    </citation>
    <scope>NUCLEOTIDE SEQUENCE [LARGE SCALE GENOMIC DNA]</scope>
    <source>
        <strain evidence="5 6">HJA6</strain>
    </source>
</reference>
<dbReference type="SUPFAM" id="SSF55729">
    <property type="entry name" value="Acyl-CoA N-acyltransferases (Nat)"/>
    <property type="match status" value="1"/>
</dbReference>
<evidence type="ECO:0000256" key="3">
    <source>
        <dbReference type="SAM" id="MobiDB-lite"/>
    </source>
</evidence>
<dbReference type="PANTHER" id="PTHR43877">
    <property type="entry name" value="AMINOALKYLPHOSPHONATE N-ACETYLTRANSFERASE-RELATED-RELATED"/>
    <property type="match status" value="1"/>
</dbReference>
<dbReference type="Pfam" id="PF00583">
    <property type="entry name" value="Acetyltransf_1"/>
    <property type="match status" value="1"/>
</dbReference>
<keyword evidence="1 5" id="KW-0808">Transferase</keyword>
<dbReference type="RefSeq" id="WP_219764241.1">
    <property type="nucleotide sequence ID" value="NZ_JAHYBZ010000006.1"/>
</dbReference>
<accession>A0ABS7AD07</accession>
<name>A0ABS7AD07_9PROT</name>
<evidence type="ECO:0000313" key="5">
    <source>
        <dbReference type="EMBL" id="MBW6399632.1"/>
    </source>
</evidence>
<evidence type="ECO:0000313" key="6">
    <source>
        <dbReference type="Proteomes" id="UP001196565"/>
    </source>
</evidence>
<dbReference type="InterPro" id="IPR016181">
    <property type="entry name" value="Acyl_CoA_acyltransferase"/>
</dbReference>
<dbReference type="PANTHER" id="PTHR43877:SF1">
    <property type="entry name" value="ACETYLTRANSFERASE"/>
    <property type="match status" value="1"/>
</dbReference>
<feature type="domain" description="N-acetyltransferase" evidence="4">
    <location>
        <begin position="20"/>
        <end position="165"/>
    </location>
</feature>
<dbReference type="Gene3D" id="3.40.630.30">
    <property type="match status" value="1"/>
</dbReference>
<dbReference type="PROSITE" id="PS51186">
    <property type="entry name" value="GNAT"/>
    <property type="match status" value="1"/>
</dbReference>
<dbReference type="Proteomes" id="UP001196565">
    <property type="component" value="Unassembled WGS sequence"/>
</dbReference>
<comment type="caution">
    <text evidence="5">The sequence shown here is derived from an EMBL/GenBank/DDBJ whole genome shotgun (WGS) entry which is preliminary data.</text>
</comment>
<dbReference type="InterPro" id="IPR000182">
    <property type="entry name" value="GNAT_dom"/>
</dbReference>
<organism evidence="5 6">
    <name type="scientific">Roseomonas alba</name>
    <dbReference type="NCBI Taxonomy" id="2846776"/>
    <lineage>
        <taxon>Bacteria</taxon>
        <taxon>Pseudomonadati</taxon>
        <taxon>Pseudomonadota</taxon>
        <taxon>Alphaproteobacteria</taxon>
        <taxon>Acetobacterales</taxon>
        <taxon>Roseomonadaceae</taxon>
        <taxon>Roseomonas</taxon>
    </lineage>
</organism>
<feature type="region of interest" description="Disordered" evidence="3">
    <location>
        <begin position="1"/>
        <end position="24"/>
    </location>
</feature>
<gene>
    <name evidence="5" type="ORF">KPL78_17365</name>
</gene>
<dbReference type="GO" id="GO:0016746">
    <property type="term" value="F:acyltransferase activity"/>
    <property type="evidence" value="ECO:0007669"/>
    <property type="project" value="UniProtKB-KW"/>
</dbReference>
<dbReference type="EC" id="2.3.1.-" evidence="5"/>
<dbReference type="InterPro" id="IPR050832">
    <property type="entry name" value="Bact_Acetyltransf"/>
</dbReference>